<evidence type="ECO:0000313" key="1">
    <source>
        <dbReference type="EMBL" id="KJA29522.1"/>
    </source>
</evidence>
<dbReference type="AlphaFoldDB" id="A0A0D2LN50"/>
<dbReference type="Proteomes" id="UP000054270">
    <property type="component" value="Unassembled WGS sequence"/>
</dbReference>
<sequence>MRAPIIRRARPTNLFCNLLFYDAIDAVSGTPCNVLHPQVCEYETSFRHKYFCCGVVASELTFCHNIEGARNASHDKITLVVVSPLSM</sequence>
<organism evidence="1 2">
    <name type="scientific">Hypholoma sublateritium (strain FD-334 SS-4)</name>
    <dbReference type="NCBI Taxonomy" id="945553"/>
    <lineage>
        <taxon>Eukaryota</taxon>
        <taxon>Fungi</taxon>
        <taxon>Dikarya</taxon>
        <taxon>Basidiomycota</taxon>
        <taxon>Agaricomycotina</taxon>
        <taxon>Agaricomycetes</taxon>
        <taxon>Agaricomycetidae</taxon>
        <taxon>Agaricales</taxon>
        <taxon>Agaricineae</taxon>
        <taxon>Strophariaceae</taxon>
        <taxon>Hypholoma</taxon>
    </lineage>
</organism>
<proteinExistence type="predicted"/>
<name>A0A0D2LN50_HYPSF</name>
<protein>
    <submittedName>
        <fullName evidence="1">Uncharacterized protein</fullName>
    </submittedName>
</protein>
<evidence type="ECO:0000313" key="2">
    <source>
        <dbReference type="Proteomes" id="UP000054270"/>
    </source>
</evidence>
<gene>
    <name evidence="1" type="ORF">HYPSUDRAFT_524599</name>
</gene>
<reference evidence="2" key="1">
    <citation type="submission" date="2014-04" db="EMBL/GenBank/DDBJ databases">
        <title>Evolutionary Origins and Diversification of the Mycorrhizal Mutualists.</title>
        <authorList>
            <consortium name="DOE Joint Genome Institute"/>
            <consortium name="Mycorrhizal Genomics Consortium"/>
            <person name="Kohler A."/>
            <person name="Kuo A."/>
            <person name="Nagy L.G."/>
            <person name="Floudas D."/>
            <person name="Copeland A."/>
            <person name="Barry K.W."/>
            <person name="Cichocki N."/>
            <person name="Veneault-Fourrey C."/>
            <person name="LaButti K."/>
            <person name="Lindquist E.A."/>
            <person name="Lipzen A."/>
            <person name="Lundell T."/>
            <person name="Morin E."/>
            <person name="Murat C."/>
            <person name="Riley R."/>
            <person name="Ohm R."/>
            <person name="Sun H."/>
            <person name="Tunlid A."/>
            <person name="Henrissat B."/>
            <person name="Grigoriev I.V."/>
            <person name="Hibbett D.S."/>
            <person name="Martin F."/>
        </authorList>
    </citation>
    <scope>NUCLEOTIDE SEQUENCE [LARGE SCALE GENOMIC DNA]</scope>
    <source>
        <strain evidence="2">FD-334 SS-4</strain>
    </source>
</reference>
<keyword evidence="2" id="KW-1185">Reference proteome</keyword>
<accession>A0A0D2LN50</accession>
<dbReference type="EMBL" id="KN817519">
    <property type="protein sequence ID" value="KJA29522.1"/>
    <property type="molecule type" value="Genomic_DNA"/>
</dbReference>